<evidence type="ECO:0000313" key="8">
    <source>
        <dbReference type="Proteomes" id="UP000540656"/>
    </source>
</evidence>
<dbReference type="InterPro" id="IPR005538">
    <property type="entry name" value="LrgA/CidA"/>
</dbReference>
<sequence length="129" mass="13639">MLNGMMWLLGCQLVGEVISRGLDLPVPGPVLGMVLLFIVLQVRRPPADANVLRTSDALLRHLQLLFIPAGVGVVTYLAVLRDDALPIVGGLFLSWLLGLVTVGWLVVLLVRGKGDHSTGAQRAAGGEPG</sequence>
<keyword evidence="4 6" id="KW-1133">Transmembrane helix</keyword>
<dbReference type="AlphaFoldDB" id="A0A7Y9S3L6"/>
<keyword evidence="8" id="KW-1185">Reference proteome</keyword>
<reference evidence="7 8" key="1">
    <citation type="submission" date="2020-07" db="EMBL/GenBank/DDBJ databases">
        <title>Sequencing the genomes of 1000 actinobacteria strains.</title>
        <authorList>
            <person name="Klenk H.-P."/>
        </authorList>
    </citation>
    <scope>NUCLEOTIDE SEQUENCE [LARGE SCALE GENOMIC DNA]</scope>
    <source>
        <strain evidence="7 8">DSM 23819</strain>
    </source>
</reference>
<comment type="subcellular location">
    <subcellularLocation>
        <location evidence="1">Cell membrane</location>
        <topology evidence="1">Multi-pass membrane protein</topology>
    </subcellularLocation>
</comment>
<evidence type="ECO:0000256" key="4">
    <source>
        <dbReference type="ARBA" id="ARBA00022989"/>
    </source>
</evidence>
<gene>
    <name evidence="7" type="ORF">BJ980_001743</name>
</gene>
<keyword evidence="3 6" id="KW-0812">Transmembrane</keyword>
<evidence type="ECO:0000256" key="2">
    <source>
        <dbReference type="ARBA" id="ARBA00022475"/>
    </source>
</evidence>
<feature type="transmembrane region" description="Helical" evidence="6">
    <location>
        <begin position="62"/>
        <end position="79"/>
    </location>
</feature>
<comment type="caution">
    <text evidence="7">The sequence shown here is derived from an EMBL/GenBank/DDBJ whole genome shotgun (WGS) entry which is preliminary data.</text>
</comment>
<evidence type="ECO:0000256" key="6">
    <source>
        <dbReference type="SAM" id="Phobius"/>
    </source>
</evidence>
<dbReference type="GO" id="GO:0005886">
    <property type="term" value="C:plasma membrane"/>
    <property type="evidence" value="ECO:0007669"/>
    <property type="project" value="UniProtKB-SubCell"/>
</dbReference>
<dbReference type="Pfam" id="PF03788">
    <property type="entry name" value="LrgA"/>
    <property type="match status" value="1"/>
</dbReference>
<dbReference type="RefSeq" id="WP_179501946.1">
    <property type="nucleotide sequence ID" value="NZ_JACCAA010000001.1"/>
</dbReference>
<feature type="transmembrane region" description="Helical" evidence="6">
    <location>
        <begin position="85"/>
        <end position="110"/>
    </location>
</feature>
<dbReference type="EMBL" id="JACCAA010000001">
    <property type="protein sequence ID" value="NYG58820.1"/>
    <property type="molecule type" value="Genomic_DNA"/>
</dbReference>
<evidence type="ECO:0000256" key="3">
    <source>
        <dbReference type="ARBA" id="ARBA00022692"/>
    </source>
</evidence>
<feature type="transmembrane region" description="Helical" evidence="6">
    <location>
        <begin position="24"/>
        <end position="42"/>
    </location>
</feature>
<evidence type="ECO:0000256" key="5">
    <source>
        <dbReference type="ARBA" id="ARBA00023136"/>
    </source>
</evidence>
<dbReference type="PANTHER" id="PTHR33931:SF2">
    <property type="entry name" value="HOLIN-LIKE PROTEIN CIDA"/>
    <property type="match status" value="1"/>
</dbReference>
<dbReference type="PANTHER" id="PTHR33931">
    <property type="entry name" value="HOLIN-LIKE PROTEIN CIDA-RELATED"/>
    <property type="match status" value="1"/>
</dbReference>
<name>A0A7Y9S3L6_9ACTN</name>
<keyword evidence="5 6" id="KW-0472">Membrane</keyword>
<evidence type="ECO:0000313" key="7">
    <source>
        <dbReference type="EMBL" id="NYG58820.1"/>
    </source>
</evidence>
<proteinExistence type="predicted"/>
<evidence type="ECO:0000256" key="1">
    <source>
        <dbReference type="ARBA" id="ARBA00004651"/>
    </source>
</evidence>
<accession>A0A7Y9S3L6</accession>
<dbReference type="Proteomes" id="UP000540656">
    <property type="component" value="Unassembled WGS sequence"/>
</dbReference>
<organism evidence="7 8">
    <name type="scientific">Nocardioides daedukensis</name>
    <dbReference type="NCBI Taxonomy" id="634462"/>
    <lineage>
        <taxon>Bacteria</taxon>
        <taxon>Bacillati</taxon>
        <taxon>Actinomycetota</taxon>
        <taxon>Actinomycetes</taxon>
        <taxon>Propionibacteriales</taxon>
        <taxon>Nocardioidaceae</taxon>
        <taxon>Nocardioides</taxon>
    </lineage>
</organism>
<protein>
    <submittedName>
        <fullName evidence="7">Holin-like protein</fullName>
    </submittedName>
</protein>
<keyword evidence="2" id="KW-1003">Cell membrane</keyword>